<evidence type="ECO:0000256" key="2">
    <source>
        <dbReference type="ARBA" id="ARBA00022448"/>
    </source>
</evidence>
<dbReference type="Gene3D" id="3.40.190.10">
    <property type="entry name" value="Periplasmic binding protein-like II"/>
    <property type="match status" value="1"/>
</dbReference>
<keyword evidence="7" id="KW-1185">Reference proteome</keyword>
<keyword evidence="3" id="KW-0732">Signal</keyword>
<comment type="caution">
    <text evidence="6">The sequence shown here is derived from an EMBL/GenBank/DDBJ whole genome shotgun (WGS) entry which is preliminary data.</text>
</comment>
<evidence type="ECO:0000259" key="5">
    <source>
        <dbReference type="Pfam" id="PF00496"/>
    </source>
</evidence>
<dbReference type="GO" id="GO:0015833">
    <property type="term" value="P:peptide transport"/>
    <property type="evidence" value="ECO:0007669"/>
    <property type="project" value="TreeGrafter"/>
</dbReference>
<dbReference type="Gene3D" id="3.10.105.10">
    <property type="entry name" value="Dipeptide-binding Protein, Domain 3"/>
    <property type="match status" value="2"/>
</dbReference>
<dbReference type="AlphaFoldDB" id="A0A5D5AS09"/>
<evidence type="ECO:0000313" key="7">
    <source>
        <dbReference type="Proteomes" id="UP000324104"/>
    </source>
</evidence>
<dbReference type="PANTHER" id="PTHR30290">
    <property type="entry name" value="PERIPLASMIC BINDING COMPONENT OF ABC TRANSPORTER"/>
    <property type="match status" value="1"/>
</dbReference>
<name>A0A5D5AS09_9EURY</name>
<evidence type="ECO:0000256" key="3">
    <source>
        <dbReference type="ARBA" id="ARBA00022729"/>
    </source>
</evidence>
<evidence type="ECO:0000256" key="4">
    <source>
        <dbReference type="SAM" id="MobiDB-lite"/>
    </source>
</evidence>
<protein>
    <recommendedName>
        <fullName evidence="5">Solute-binding protein family 5 domain-containing protein</fullName>
    </recommendedName>
</protein>
<accession>A0A5D5AS09</accession>
<dbReference type="RefSeq" id="WP_149080899.1">
    <property type="nucleotide sequence ID" value="NZ_VTAW01000007.1"/>
</dbReference>
<feature type="domain" description="Solute-binding protein family 5" evidence="5">
    <location>
        <begin position="268"/>
        <end position="562"/>
    </location>
</feature>
<gene>
    <name evidence="6" type="ORF">FYC77_07545</name>
</gene>
<reference evidence="6 7" key="1">
    <citation type="submission" date="2019-08" db="EMBL/GenBank/DDBJ databases">
        <title>Archaea genome.</title>
        <authorList>
            <person name="Kajale S."/>
            <person name="Shouche Y."/>
            <person name="Deshpande N."/>
            <person name="Sharma A."/>
        </authorList>
    </citation>
    <scope>NUCLEOTIDE SEQUENCE [LARGE SCALE GENOMIC DNA]</scope>
    <source>
        <strain evidence="6 7">ESP3B_9</strain>
    </source>
</reference>
<feature type="region of interest" description="Disordered" evidence="4">
    <location>
        <begin position="556"/>
        <end position="590"/>
    </location>
</feature>
<sequence length="590" mass="65212">MVVSKSQDEESSIDRRKLLSALGATAVTGIAGCTGDSEDEDLGERVPTIVFEWWSGLGGFSQIQENAAPVIQENIEELGVDVELEGTEGVTAWVNIINDERNANLAFVHTGNNPNRLDPHETTRRFAADYAGPEAGANPGNYTNCEYTDVAVEQETVETVEGREELINQAQSIVSEDAMVYPMYATPSFGAIRTDEVDPDGIGAGGVDFTMPHAYIRSTPRTGDQISGNMHADGAQSLNYLAMPNAETLAFWSQIPHSPLVGYNEDYEIENVLAEDYEVTNGGQTFTVELRDGTFHNGDPITAEDVQFTYETLDENTDVFPHASSIPFESIEIIDETTVEFNTTEPFLPLTTSEWPRWGIIHKDSWQDAGVEETPTSLDFDEFIGSGPFQIEDFRPNESIYFSPHTDHPVYSPDHDLILSVYADAQSAQQAFENNEIQIISQIGPGAADQIEESMGDEADIIVTEGHMTQSVYPQYSFGPTKFHAFRDAVGKCFDRELIAEVALRGRGEPDTHASYLGQPHPWRAPDDMLYEYTDDISGDIDAAREALSEAGWEWDSNGNLRYPNDADLSPRWPEGEAPDPEDFPCLDDL</sequence>
<comment type="similarity">
    <text evidence="1">Belongs to the bacterial solute-binding protein 5 family.</text>
</comment>
<dbReference type="PANTHER" id="PTHR30290:SF9">
    <property type="entry name" value="OLIGOPEPTIDE-BINDING PROTEIN APPA"/>
    <property type="match status" value="1"/>
</dbReference>
<dbReference type="Pfam" id="PF00496">
    <property type="entry name" value="SBP_bac_5"/>
    <property type="match status" value="1"/>
</dbReference>
<keyword evidence="2" id="KW-0813">Transport</keyword>
<evidence type="ECO:0000313" key="6">
    <source>
        <dbReference type="EMBL" id="TYT62612.1"/>
    </source>
</evidence>
<dbReference type="Proteomes" id="UP000324104">
    <property type="component" value="Unassembled WGS sequence"/>
</dbReference>
<dbReference type="PROSITE" id="PS51257">
    <property type="entry name" value="PROKAR_LIPOPROTEIN"/>
    <property type="match status" value="1"/>
</dbReference>
<dbReference type="EMBL" id="VTAW01000007">
    <property type="protein sequence ID" value="TYT62612.1"/>
    <property type="molecule type" value="Genomic_DNA"/>
</dbReference>
<dbReference type="GO" id="GO:1904680">
    <property type="term" value="F:peptide transmembrane transporter activity"/>
    <property type="evidence" value="ECO:0007669"/>
    <property type="project" value="TreeGrafter"/>
</dbReference>
<dbReference type="CDD" id="cd00995">
    <property type="entry name" value="PBP2_NikA_DppA_OppA_like"/>
    <property type="match status" value="1"/>
</dbReference>
<evidence type="ECO:0000256" key="1">
    <source>
        <dbReference type="ARBA" id="ARBA00005695"/>
    </source>
</evidence>
<proteinExistence type="inferred from homology"/>
<organism evidence="6 7">
    <name type="scientific">Natrialba swarupiae</name>
    <dbReference type="NCBI Taxonomy" id="2448032"/>
    <lineage>
        <taxon>Archaea</taxon>
        <taxon>Methanobacteriati</taxon>
        <taxon>Methanobacteriota</taxon>
        <taxon>Stenosarchaea group</taxon>
        <taxon>Halobacteria</taxon>
        <taxon>Halobacteriales</taxon>
        <taxon>Natrialbaceae</taxon>
        <taxon>Natrialba</taxon>
    </lineage>
</organism>
<dbReference type="SUPFAM" id="SSF53850">
    <property type="entry name" value="Periplasmic binding protein-like II"/>
    <property type="match status" value="2"/>
</dbReference>
<feature type="compositionally biased region" description="Acidic residues" evidence="4">
    <location>
        <begin position="577"/>
        <end position="590"/>
    </location>
</feature>
<dbReference type="InterPro" id="IPR039424">
    <property type="entry name" value="SBP_5"/>
</dbReference>
<dbReference type="InterPro" id="IPR000914">
    <property type="entry name" value="SBP_5_dom"/>
</dbReference>